<dbReference type="PANTHER" id="PTHR23028">
    <property type="entry name" value="ACETYLTRANSFERASE"/>
    <property type="match status" value="1"/>
</dbReference>
<feature type="transmembrane region" description="Helical" evidence="1">
    <location>
        <begin position="12"/>
        <end position="32"/>
    </location>
</feature>
<comment type="caution">
    <text evidence="3">The sequence shown here is derived from an EMBL/GenBank/DDBJ whole genome shotgun (WGS) entry which is preliminary data.</text>
</comment>
<feature type="transmembrane region" description="Helical" evidence="1">
    <location>
        <begin position="38"/>
        <end position="56"/>
    </location>
</feature>
<dbReference type="PANTHER" id="PTHR23028:SF53">
    <property type="entry name" value="ACYL_TRANSF_3 DOMAIN-CONTAINING PROTEIN"/>
    <property type="match status" value="1"/>
</dbReference>
<feature type="transmembrane region" description="Helical" evidence="1">
    <location>
        <begin position="167"/>
        <end position="185"/>
    </location>
</feature>
<sequence>MRSGSMPYVPALDGLRGIAVALVVCAHVVPGFTAGRVGVDVFFVLSGYLITTILLREWTARGRIDLRAFYLRRLLRLGPPLAVVLAAYILATPVWVSRGVTLEQLTTVWVAAATYTWNLLIVGLGVLPTGAAGALSHLWSLGQEEQFYLVFPLVLVLVLRRRSQPRVLLRALLGLAVVMLLLYVLTAGTLFAEFGPVTRGFGLLVGSALAVGRWGGQAYAVRRWLALGAVLVVGIVITGAVLRWLPGDADIPAAVCVAVLVIAHVTGHGEGALSRLLAFRPLVWLGLVSYSLYLWHLPLVVLAADVWHLGSLGVAAFALPTALALAELTRRLVEEPAARVKERWVRARTAPGMLGDPAPAALE</sequence>
<keyword evidence="1" id="KW-1133">Transmembrane helix</keyword>
<feature type="transmembrane region" description="Helical" evidence="1">
    <location>
        <begin position="276"/>
        <end position="295"/>
    </location>
</feature>
<evidence type="ECO:0000313" key="3">
    <source>
        <dbReference type="EMBL" id="MFD1053810.1"/>
    </source>
</evidence>
<evidence type="ECO:0000259" key="2">
    <source>
        <dbReference type="Pfam" id="PF01757"/>
    </source>
</evidence>
<feature type="transmembrane region" description="Helical" evidence="1">
    <location>
        <begin position="251"/>
        <end position="269"/>
    </location>
</feature>
<protein>
    <submittedName>
        <fullName evidence="3">Acyltransferase family protein</fullName>
        <ecNumber evidence="3">2.3.-.-</ecNumber>
    </submittedName>
</protein>
<keyword evidence="3" id="KW-0012">Acyltransferase</keyword>
<dbReference type="GO" id="GO:0016746">
    <property type="term" value="F:acyltransferase activity"/>
    <property type="evidence" value="ECO:0007669"/>
    <property type="project" value="UniProtKB-KW"/>
</dbReference>
<evidence type="ECO:0000256" key="1">
    <source>
        <dbReference type="SAM" id="Phobius"/>
    </source>
</evidence>
<dbReference type="Proteomes" id="UP001597046">
    <property type="component" value="Unassembled WGS sequence"/>
</dbReference>
<keyword evidence="3" id="KW-0808">Transferase</keyword>
<organism evidence="3 4">
    <name type="scientific">Terrabacter terrigena</name>
    <dbReference type="NCBI Taxonomy" id="574718"/>
    <lineage>
        <taxon>Bacteria</taxon>
        <taxon>Bacillati</taxon>
        <taxon>Actinomycetota</taxon>
        <taxon>Actinomycetes</taxon>
        <taxon>Micrococcales</taxon>
        <taxon>Intrasporangiaceae</taxon>
        <taxon>Terrabacter</taxon>
    </lineage>
</organism>
<keyword evidence="1" id="KW-0472">Membrane</keyword>
<feature type="transmembrane region" description="Helical" evidence="1">
    <location>
        <begin position="191"/>
        <end position="212"/>
    </location>
</feature>
<feature type="transmembrane region" description="Helical" evidence="1">
    <location>
        <begin position="224"/>
        <end position="245"/>
    </location>
</feature>
<proteinExistence type="predicted"/>
<dbReference type="EC" id="2.3.-.-" evidence="3"/>
<evidence type="ECO:0000313" key="4">
    <source>
        <dbReference type="Proteomes" id="UP001597046"/>
    </source>
</evidence>
<gene>
    <name evidence="3" type="ORF">ACFQ2V_05770</name>
</gene>
<feature type="transmembrane region" description="Helical" evidence="1">
    <location>
        <begin position="307"/>
        <end position="326"/>
    </location>
</feature>
<feature type="domain" description="Acyltransferase 3" evidence="2">
    <location>
        <begin position="10"/>
        <end position="325"/>
    </location>
</feature>
<dbReference type="EMBL" id="JBHTKH010000002">
    <property type="protein sequence ID" value="MFD1053810.1"/>
    <property type="molecule type" value="Genomic_DNA"/>
</dbReference>
<dbReference type="InterPro" id="IPR050879">
    <property type="entry name" value="Acyltransferase_3"/>
</dbReference>
<dbReference type="Pfam" id="PF01757">
    <property type="entry name" value="Acyl_transf_3"/>
    <property type="match status" value="1"/>
</dbReference>
<reference evidence="4" key="1">
    <citation type="journal article" date="2019" name="Int. J. Syst. Evol. Microbiol.">
        <title>The Global Catalogue of Microorganisms (GCM) 10K type strain sequencing project: providing services to taxonomists for standard genome sequencing and annotation.</title>
        <authorList>
            <consortium name="The Broad Institute Genomics Platform"/>
            <consortium name="The Broad Institute Genome Sequencing Center for Infectious Disease"/>
            <person name="Wu L."/>
            <person name="Ma J."/>
        </authorList>
    </citation>
    <scope>NUCLEOTIDE SEQUENCE [LARGE SCALE GENOMIC DNA]</scope>
    <source>
        <strain evidence="4">CCUG 57508</strain>
    </source>
</reference>
<keyword evidence="1" id="KW-0812">Transmembrane</keyword>
<name>A0ABW3MWL0_9MICO</name>
<dbReference type="InterPro" id="IPR002656">
    <property type="entry name" value="Acyl_transf_3_dom"/>
</dbReference>
<dbReference type="RefSeq" id="WP_386051578.1">
    <property type="nucleotide sequence ID" value="NZ_JBHTKH010000002.1"/>
</dbReference>
<accession>A0ABW3MWL0</accession>
<feature type="transmembrane region" description="Helical" evidence="1">
    <location>
        <begin position="108"/>
        <end position="127"/>
    </location>
</feature>
<keyword evidence="4" id="KW-1185">Reference proteome</keyword>
<feature type="transmembrane region" description="Helical" evidence="1">
    <location>
        <begin position="77"/>
        <end position="96"/>
    </location>
</feature>